<dbReference type="InterPro" id="IPR018044">
    <property type="entry name" value="Peptidase_S11"/>
</dbReference>
<dbReference type="SUPFAM" id="SSF56601">
    <property type="entry name" value="beta-lactamase/transpeptidase-like"/>
    <property type="match status" value="1"/>
</dbReference>
<dbReference type="SUPFAM" id="SSF69189">
    <property type="entry name" value="Penicillin-binding protein associated domain"/>
    <property type="match status" value="1"/>
</dbReference>
<evidence type="ECO:0000256" key="1">
    <source>
        <dbReference type="ARBA" id="ARBA00003217"/>
    </source>
</evidence>
<feature type="active site" description="Proton acceptor" evidence="13">
    <location>
        <position position="85"/>
    </location>
</feature>
<dbReference type="SMART" id="SM00936">
    <property type="entry name" value="PBP5_C"/>
    <property type="match status" value="1"/>
</dbReference>
<evidence type="ECO:0000313" key="17">
    <source>
        <dbReference type="EMBL" id="SHI94518.1"/>
    </source>
</evidence>
<keyword evidence="6" id="KW-0645">Protease</keyword>
<gene>
    <name evidence="17" type="ORF">SAMN02745219_01416</name>
</gene>
<reference evidence="18" key="1">
    <citation type="submission" date="2016-11" db="EMBL/GenBank/DDBJ databases">
        <authorList>
            <person name="Varghese N."/>
            <person name="Submissions S."/>
        </authorList>
    </citation>
    <scope>NUCLEOTIDE SEQUENCE [LARGE SCALE GENOMIC DNA]</scope>
    <source>
        <strain evidence="18">DSM 16057</strain>
    </source>
</reference>
<evidence type="ECO:0000256" key="3">
    <source>
        <dbReference type="ARBA" id="ARBA00007164"/>
    </source>
</evidence>
<evidence type="ECO:0000256" key="12">
    <source>
        <dbReference type="ARBA" id="ARBA00034000"/>
    </source>
</evidence>
<keyword evidence="11" id="KW-0961">Cell wall biogenesis/degradation</keyword>
<dbReference type="GO" id="GO:0071555">
    <property type="term" value="P:cell wall organization"/>
    <property type="evidence" value="ECO:0007669"/>
    <property type="project" value="UniProtKB-KW"/>
</dbReference>
<dbReference type="PANTHER" id="PTHR21581:SF6">
    <property type="entry name" value="TRAFFICKING PROTEIN PARTICLE COMPLEX SUBUNIT 12"/>
    <property type="match status" value="1"/>
</dbReference>
<dbReference type="GO" id="GO:0008360">
    <property type="term" value="P:regulation of cell shape"/>
    <property type="evidence" value="ECO:0007669"/>
    <property type="project" value="UniProtKB-KW"/>
</dbReference>
<evidence type="ECO:0000256" key="10">
    <source>
        <dbReference type="ARBA" id="ARBA00022984"/>
    </source>
</evidence>
<evidence type="ECO:0000256" key="11">
    <source>
        <dbReference type="ARBA" id="ARBA00023316"/>
    </source>
</evidence>
<evidence type="ECO:0000256" key="2">
    <source>
        <dbReference type="ARBA" id="ARBA00004752"/>
    </source>
</evidence>
<dbReference type="STRING" id="1121432.SAMN02745219_01416"/>
<keyword evidence="8" id="KW-0378">Hydrolase</keyword>
<dbReference type="InterPro" id="IPR015956">
    <property type="entry name" value="Peniciliin-bd_prot_C_sf"/>
</dbReference>
<dbReference type="AlphaFoldDB" id="A0A1M6F9U8"/>
<evidence type="ECO:0000259" key="16">
    <source>
        <dbReference type="SMART" id="SM00936"/>
    </source>
</evidence>
<dbReference type="GO" id="GO:0009252">
    <property type="term" value="P:peptidoglycan biosynthetic process"/>
    <property type="evidence" value="ECO:0007669"/>
    <property type="project" value="UniProtKB-UniPathway"/>
</dbReference>
<dbReference type="OrthoDB" id="9791132at2"/>
<evidence type="ECO:0000256" key="7">
    <source>
        <dbReference type="ARBA" id="ARBA00022729"/>
    </source>
</evidence>
<evidence type="ECO:0000256" key="9">
    <source>
        <dbReference type="ARBA" id="ARBA00022960"/>
    </source>
</evidence>
<dbReference type="InterPro" id="IPR012907">
    <property type="entry name" value="Peptidase_S11_C"/>
</dbReference>
<evidence type="ECO:0000256" key="4">
    <source>
        <dbReference type="ARBA" id="ARBA00012448"/>
    </source>
</evidence>
<dbReference type="PRINTS" id="PR00725">
    <property type="entry name" value="DADACBPTASE1"/>
</dbReference>
<dbReference type="Pfam" id="PF00768">
    <property type="entry name" value="Peptidase_S11"/>
    <property type="match status" value="1"/>
</dbReference>
<comment type="pathway">
    <text evidence="2">Cell wall biogenesis; peptidoglycan biosynthesis.</text>
</comment>
<dbReference type="Gene3D" id="3.40.710.10">
    <property type="entry name" value="DD-peptidase/beta-lactamase superfamily"/>
    <property type="match status" value="1"/>
</dbReference>
<keyword evidence="7" id="KW-0732">Signal</keyword>
<keyword evidence="5 17" id="KW-0121">Carboxypeptidase</keyword>
<dbReference type="Pfam" id="PF07943">
    <property type="entry name" value="PBP5_C"/>
    <property type="match status" value="1"/>
</dbReference>
<proteinExistence type="inferred from homology"/>
<dbReference type="RefSeq" id="WP_072868361.1">
    <property type="nucleotide sequence ID" value="NZ_FQZM01000015.1"/>
</dbReference>
<feature type="active site" evidence="13">
    <location>
        <position position="138"/>
    </location>
</feature>
<evidence type="ECO:0000256" key="13">
    <source>
        <dbReference type="PIRSR" id="PIRSR618044-1"/>
    </source>
</evidence>
<protein>
    <recommendedName>
        <fullName evidence="4">serine-type D-Ala-D-Ala carboxypeptidase</fullName>
        <ecNumber evidence="4">3.4.16.4</ecNumber>
    </recommendedName>
</protein>
<accession>A0A1M6F9U8</accession>
<evidence type="ECO:0000256" key="8">
    <source>
        <dbReference type="ARBA" id="ARBA00022801"/>
    </source>
</evidence>
<evidence type="ECO:0000256" key="15">
    <source>
        <dbReference type="RuleBase" id="RU004016"/>
    </source>
</evidence>
<dbReference type="Gene3D" id="2.60.410.10">
    <property type="entry name" value="D-Ala-D-Ala carboxypeptidase, C-terminal domain"/>
    <property type="match status" value="1"/>
</dbReference>
<keyword evidence="9" id="KW-0133">Cell shape</keyword>
<dbReference type="EC" id="3.4.16.4" evidence="4"/>
<dbReference type="UniPathway" id="UPA00219"/>
<dbReference type="GO" id="GO:0009002">
    <property type="term" value="F:serine-type D-Ala-D-Ala carboxypeptidase activity"/>
    <property type="evidence" value="ECO:0007669"/>
    <property type="project" value="UniProtKB-EC"/>
</dbReference>
<name>A0A1M6F9U8_9FIRM</name>
<dbReference type="Proteomes" id="UP000184529">
    <property type="component" value="Unassembled WGS sequence"/>
</dbReference>
<dbReference type="GO" id="GO:0006508">
    <property type="term" value="P:proteolysis"/>
    <property type="evidence" value="ECO:0007669"/>
    <property type="project" value="UniProtKB-KW"/>
</dbReference>
<evidence type="ECO:0000256" key="5">
    <source>
        <dbReference type="ARBA" id="ARBA00022645"/>
    </source>
</evidence>
<evidence type="ECO:0000256" key="6">
    <source>
        <dbReference type="ARBA" id="ARBA00022670"/>
    </source>
</evidence>
<dbReference type="InterPro" id="IPR037167">
    <property type="entry name" value="Peptidase_S11_C_sf"/>
</dbReference>
<evidence type="ECO:0000256" key="14">
    <source>
        <dbReference type="PIRSR" id="PIRSR618044-2"/>
    </source>
</evidence>
<dbReference type="InterPro" id="IPR012338">
    <property type="entry name" value="Beta-lactam/transpept-like"/>
</dbReference>
<sequence>MKRKTGEKTGDRLPLKALAVIRYSAYILSLTLFLSGALLLCFPAPAGAVPPSVTADAAVLMDARTGQIFYDKNGLQRREPASLTKIMTAIIALEYGRLNDVVTVSRNAAAIGMGSVLDLRAGEKITVEDLLKAALIMSANDSTVAIAEHVGGSEEAFIEMMNAKALVLGALHTHFANTNGYHDPRHYTCARDLAVITRYALQNPLFNQIVRTRETTISFYDSKRKETIYNTNRLLREGSYPGIDGVKTGSTPRAGNCLIASATRGGRRLIAVVLHSANRYRDAVTLLDYGFSEVTRVTIGAEGEEVARLPVANGLTGRVPVIMAAPVEVDLARDQLSQVRREVRMVPSLAAPVKAGQKVGEVVFRLKDEELGRAALVTGQDIPKKGLFSLWRKTMARVNASGAGAGDATCALFFRLPSL</sequence>
<feature type="active site" description="Acyl-ester intermediate" evidence="13">
    <location>
        <position position="82"/>
    </location>
</feature>
<keyword evidence="10" id="KW-0573">Peptidoglycan synthesis</keyword>
<feature type="binding site" evidence="14">
    <location>
        <position position="247"/>
    </location>
    <ligand>
        <name>substrate</name>
    </ligand>
</feature>
<dbReference type="PANTHER" id="PTHR21581">
    <property type="entry name" value="D-ALANYL-D-ALANINE CARBOXYPEPTIDASE"/>
    <property type="match status" value="1"/>
</dbReference>
<evidence type="ECO:0000313" key="18">
    <source>
        <dbReference type="Proteomes" id="UP000184529"/>
    </source>
</evidence>
<dbReference type="EMBL" id="FQZM01000015">
    <property type="protein sequence ID" value="SHI94518.1"/>
    <property type="molecule type" value="Genomic_DNA"/>
</dbReference>
<comment type="similarity">
    <text evidence="3 15">Belongs to the peptidase S11 family.</text>
</comment>
<comment type="function">
    <text evidence="1">Removes C-terminal D-alanyl residues from sugar-peptide cell wall precursors.</text>
</comment>
<keyword evidence="18" id="KW-1185">Reference proteome</keyword>
<organism evidence="17 18">
    <name type="scientific">Desulfofundulus thermosubterraneus DSM 16057</name>
    <dbReference type="NCBI Taxonomy" id="1121432"/>
    <lineage>
        <taxon>Bacteria</taxon>
        <taxon>Bacillati</taxon>
        <taxon>Bacillota</taxon>
        <taxon>Clostridia</taxon>
        <taxon>Eubacteriales</taxon>
        <taxon>Peptococcaceae</taxon>
        <taxon>Desulfofundulus</taxon>
    </lineage>
</organism>
<comment type="catalytic activity">
    <reaction evidence="12">
        <text>Preferential cleavage: (Ac)2-L-Lys-D-Ala-|-D-Ala. Also transpeptidation of peptidyl-alanyl moieties that are N-acyl substituents of D-alanine.</text>
        <dbReference type="EC" id="3.4.16.4"/>
    </reaction>
</comment>
<feature type="domain" description="Peptidase S11 D-Ala-D-Ala carboxypeptidase A C-terminal" evidence="16">
    <location>
        <begin position="295"/>
        <end position="384"/>
    </location>
</feature>
<dbReference type="InterPro" id="IPR001967">
    <property type="entry name" value="Peptidase_S11_N"/>
</dbReference>